<dbReference type="Gene3D" id="3.40.350.10">
    <property type="entry name" value="Creatinase/prolidase N-terminal domain"/>
    <property type="match status" value="1"/>
</dbReference>
<dbReference type="PANTHER" id="PTHR46112:SF2">
    <property type="entry name" value="XAA-PRO AMINOPEPTIDASE P-RELATED"/>
    <property type="match status" value="1"/>
</dbReference>
<protein>
    <submittedName>
        <fullName evidence="3">Xaa-Pro aminopeptidase</fullName>
    </submittedName>
</protein>
<name>A0A1M4TFX4_9FIRM</name>
<feature type="domain" description="Creatinase N-terminal" evidence="2">
    <location>
        <begin position="12"/>
        <end position="136"/>
    </location>
</feature>
<keyword evidence="3" id="KW-0378">Hydrolase</keyword>
<dbReference type="GO" id="GO:0004177">
    <property type="term" value="F:aminopeptidase activity"/>
    <property type="evidence" value="ECO:0007669"/>
    <property type="project" value="UniProtKB-KW"/>
</dbReference>
<dbReference type="PANTHER" id="PTHR46112">
    <property type="entry name" value="AMINOPEPTIDASE"/>
    <property type="match status" value="1"/>
</dbReference>
<gene>
    <name evidence="3" type="ORF">SAMN02745218_00297</name>
</gene>
<dbReference type="OrthoDB" id="9806388at2"/>
<dbReference type="SUPFAM" id="SSF53092">
    <property type="entry name" value="Creatinase/prolidase N-terminal domain"/>
    <property type="match status" value="1"/>
</dbReference>
<evidence type="ECO:0000259" key="2">
    <source>
        <dbReference type="Pfam" id="PF01321"/>
    </source>
</evidence>
<feature type="domain" description="Peptidase M24" evidence="1">
    <location>
        <begin position="144"/>
        <end position="377"/>
    </location>
</feature>
<dbReference type="InterPro" id="IPR000994">
    <property type="entry name" value="Pept_M24"/>
</dbReference>
<sequence length="393" mass="43084">MSYPPLAELETRVKRFQEVLRAQGMDGALLLQGADLVYFCGTTQNAHLYIPARGRALFMIRRSIQRVDPALIPAEVVPLRRLEEIPELLSARGLAMPGVLGMELDVLPVNLYRRYEKIFPGRIVDCSFQIRELRAVKSAYEIGLLKESAAMMDGVFARIPEMLREGMDELELAARLEAAARCAGHMGLIRVRGFNQEFFWGCLLAGPSGGVPSYFDSPLGGPGFTPAFPFGVGRHRLAPGEPVMVDYVGVANGYQVDMTRVFALGYLPEDLLRAHETAVNIQNALVAAARPGVTCGELYDLALEMATGAGLAEHFMGCGEQVRFVGHGIGLELNELPVLARGAKDKLQAGMVLAIEPKFIFPGRGAVGIENTFVVRERELERLTRFPDEVVIV</sequence>
<dbReference type="Gene3D" id="3.90.230.10">
    <property type="entry name" value="Creatinase/methionine aminopeptidase superfamily"/>
    <property type="match status" value="1"/>
</dbReference>
<dbReference type="Pfam" id="PF01321">
    <property type="entry name" value="Creatinase_N"/>
    <property type="match status" value="1"/>
</dbReference>
<dbReference type="EMBL" id="FQUW01000005">
    <property type="protein sequence ID" value="SHE43412.1"/>
    <property type="molecule type" value="Genomic_DNA"/>
</dbReference>
<keyword evidence="4" id="KW-1185">Reference proteome</keyword>
<dbReference type="InterPro" id="IPR029149">
    <property type="entry name" value="Creatin/AminoP/Spt16_N"/>
</dbReference>
<accession>A0A1M4TFX4</accession>
<evidence type="ECO:0000313" key="3">
    <source>
        <dbReference type="EMBL" id="SHE43412.1"/>
    </source>
</evidence>
<dbReference type="InterPro" id="IPR050659">
    <property type="entry name" value="Peptidase_M24B"/>
</dbReference>
<evidence type="ECO:0000259" key="1">
    <source>
        <dbReference type="Pfam" id="PF00557"/>
    </source>
</evidence>
<keyword evidence="3" id="KW-0031">Aminopeptidase</keyword>
<dbReference type="InterPro" id="IPR036005">
    <property type="entry name" value="Creatinase/aminopeptidase-like"/>
</dbReference>
<proteinExistence type="predicted"/>
<dbReference type="CDD" id="cd01066">
    <property type="entry name" value="APP_MetAP"/>
    <property type="match status" value="1"/>
</dbReference>
<dbReference type="Proteomes" id="UP000184196">
    <property type="component" value="Unassembled WGS sequence"/>
</dbReference>
<dbReference type="AlphaFoldDB" id="A0A1M4TFX4"/>
<keyword evidence="3" id="KW-0645">Protease</keyword>
<dbReference type="Pfam" id="PF00557">
    <property type="entry name" value="Peptidase_M24"/>
    <property type="match status" value="1"/>
</dbReference>
<evidence type="ECO:0000313" key="4">
    <source>
        <dbReference type="Proteomes" id="UP000184196"/>
    </source>
</evidence>
<dbReference type="SUPFAM" id="SSF55920">
    <property type="entry name" value="Creatinase/aminopeptidase"/>
    <property type="match status" value="1"/>
</dbReference>
<organism evidence="3 4">
    <name type="scientific">Desulfofundulus australicus DSM 11792</name>
    <dbReference type="NCBI Taxonomy" id="1121425"/>
    <lineage>
        <taxon>Bacteria</taxon>
        <taxon>Bacillati</taxon>
        <taxon>Bacillota</taxon>
        <taxon>Clostridia</taxon>
        <taxon>Eubacteriales</taxon>
        <taxon>Peptococcaceae</taxon>
        <taxon>Desulfofundulus</taxon>
    </lineage>
</organism>
<dbReference type="InterPro" id="IPR000587">
    <property type="entry name" value="Creatinase_N"/>
</dbReference>
<reference evidence="4" key="1">
    <citation type="submission" date="2016-11" db="EMBL/GenBank/DDBJ databases">
        <authorList>
            <person name="Varghese N."/>
            <person name="Submissions S."/>
        </authorList>
    </citation>
    <scope>NUCLEOTIDE SEQUENCE [LARGE SCALE GENOMIC DNA]</scope>
    <source>
        <strain evidence="4">DSM 11792</strain>
    </source>
</reference>